<dbReference type="SUPFAM" id="SSF55797">
    <property type="entry name" value="PR-1-like"/>
    <property type="match status" value="1"/>
</dbReference>
<evidence type="ECO:0000259" key="1">
    <source>
        <dbReference type="Pfam" id="PF00188"/>
    </source>
</evidence>
<accession>A0A239H5A8</accession>
<dbReference type="AlphaFoldDB" id="A0A239H5A8"/>
<dbReference type="PANTHER" id="PTHR31157:SF1">
    <property type="entry name" value="SCP DOMAIN-CONTAINING PROTEIN"/>
    <property type="match status" value="1"/>
</dbReference>
<dbReference type="OrthoDB" id="9783944at2"/>
<proteinExistence type="predicted"/>
<dbReference type="Pfam" id="PF14504">
    <property type="entry name" value="CAP_assoc_N"/>
    <property type="match status" value="1"/>
</dbReference>
<keyword evidence="4" id="KW-1185">Reference proteome</keyword>
<dbReference type="InterPro" id="IPR014044">
    <property type="entry name" value="CAP_dom"/>
</dbReference>
<evidence type="ECO:0000259" key="2">
    <source>
        <dbReference type="Pfam" id="PF14504"/>
    </source>
</evidence>
<reference evidence="3 4" key="1">
    <citation type="submission" date="2017-06" db="EMBL/GenBank/DDBJ databases">
        <authorList>
            <person name="Kim H.J."/>
            <person name="Triplett B.A."/>
        </authorList>
    </citation>
    <scope>NUCLEOTIDE SEQUENCE [LARGE SCALE GENOMIC DNA]</scope>
    <source>
        <strain evidence="3 4">SCA</strain>
    </source>
</reference>
<protein>
    <submittedName>
        <fullName evidence="3">Cysteine-rich secretory protein family protein</fullName>
    </submittedName>
</protein>
<name>A0A239H5A8_9FIRM</name>
<organism evidence="3 4">
    <name type="scientific">Anaerovirgula multivorans</name>
    <dbReference type="NCBI Taxonomy" id="312168"/>
    <lineage>
        <taxon>Bacteria</taxon>
        <taxon>Bacillati</taxon>
        <taxon>Bacillota</taxon>
        <taxon>Clostridia</taxon>
        <taxon>Peptostreptococcales</taxon>
        <taxon>Natronincolaceae</taxon>
        <taxon>Anaerovirgula</taxon>
    </lineage>
</organism>
<feature type="domain" description="SCP" evidence="1">
    <location>
        <begin position="263"/>
        <end position="377"/>
    </location>
</feature>
<evidence type="ECO:0000313" key="3">
    <source>
        <dbReference type="EMBL" id="SNS76636.1"/>
    </source>
</evidence>
<dbReference type="EMBL" id="FZOJ01000020">
    <property type="protein sequence ID" value="SNS76636.1"/>
    <property type="molecule type" value="Genomic_DNA"/>
</dbReference>
<dbReference type="InterPro" id="IPR035940">
    <property type="entry name" value="CAP_sf"/>
</dbReference>
<dbReference type="Proteomes" id="UP000198304">
    <property type="component" value="Unassembled WGS sequence"/>
</dbReference>
<evidence type="ECO:0000313" key="4">
    <source>
        <dbReference type="Proteomes" id="UP000198304"/>
    </source>
</evidence>
<sequence>MKTLKKLTIICMIAIAIMAYYNPSLLRLQSEEVINNILNTKTATWYGDSIQTIMEIEKPKILGAVEVQVKSTIGSLINNINIYILKDNNNIKKTQVNTEEEFTLLDIMIGDSSENVIESLGEPARKDASQYGFKWYIYNQDYAKYLQVGIQEGQVVGLYTNSLHWQSKSGVQIGTSKETVKNLYGEPLENFKKGNTIYYLNNLEESHTYLVNNYYVTFFFDLHNNNKVTAIQLIEKNVEEALLGFYGTPSEDLRISFEKQVFDLANAVRVRSGLSSFQWDDQAAVAASKQSIDMAKRNFFSHINPDGKGPSNRLDNEGIAWRKSGENIAVGQISAIFVHENWMNSIGHRENILGDFKKLGVGVYFGGNYSTYYTQKFHTPF</sequence>
<dbReference type="Gene3D" id="3.40.33.10">
    <property type="entry name" value="CAP"/>
    <property type="match status" value="1"/>
</dbReference>
<dbReference type="PANTHER" id="PTHR31157">
    <property type="entry name" value="SCP DOMAIN-CONTAINING PROTEIN"/>
    <property type="match status" value="1"/>
</dbReference>
<gene>
    <name evidence="3" type="ORF">SAMN05446037_102030</name>
</gene>
<feature type="domain" description="CAP-associated" evidence="2">
    <location>
        <begin position="109"/>
        <end position="241"/>
    </location>
</feature>
<dbReference type="CDD" id="cd05379">
    <property type="entry name" value="CAP_bacterial"/>
    <property type="match status" value="1"/>
</dbReference>
<dbReference type="RefSeq" id="WP_089284081.1">
    <property type="nucleotide sequence ID" value="NZ_FZOJ01000020.1"/>
</dbReference>
<dbReference type="InterPro" id="IPR029410">
    <property type="entry name" value="CAP_assoc"/>
</dbReference>
<dbReference type="Pfam" id="PF00188">
    <property type="entry name" value="CAP"/>
    <property type="match status" value="1"/>
</dbReference>